<comment type="caution">
    <text evidence="3">The sequence shown here is derived from an EMBL/GenBank/DDBJ whole genome shotgun (WGS) entry which is preliminary data.</text>
</comment>
<keyword evidence="1" id="KW-0472">Membrane</keyword>
<evidence type="ECO:0000313" key="4">
    <source>
        <dbReference type="Proteomes" id="UP000481087"/>
    </source>
</evidence>
<keyword evidence="1" id="KW-1133">Transmembrane helix</keyword>
<reference evidence="3 4" key="1">
    <citation type="submission" date="2019-12" db="EMBL/GenBank/DDBJ databases">
        <title>Paenibacillus sp. nov. sp. isolated from soil.</title>
        <authorList>
            <person name="Kim J."/>
            <person name="Jeong S.E."/>
            <person name="Jung H.S."/>
            <person name="Jeon C.O."/>
        </authorList>
    </citation>
    <scope>NUCLEOTIDE SEQUENCE [LARGE SCALE GENOMIC DNA]</scope>
    <source>
        <strain evidence="3 4">5J-6</strain>
    </source>
</reference>
<proteinExistence type="predicted"/>
<dbReference type="InterPro" id="IPR006976">
    <property type="entry name" value="VanZ-like"/>
</dbReference>
<dbReference type="NCBIfam" id="NF037970">
    <property type="entry name" value="vanZ_1"/>
    <property type="match status" value="1"/>
</dbReference>
<protein>
    <recommendedName>
        <fullName evidence="2">VanZ-like domain-containing protein</fullName>
    </recommendedName>
</protein>
<dbReference type="Proteomes" id="UP000481087">
    <property type="component" value="Unassembled WGS sequence"/>
</dbReference>
<dbReference type="Pfam" id="PF04892">
    <property type="entry name" value="VanZ"/>
    <property type="match status" value="1"/>
</dbReference>
<feature type="domain" description="VanZ-like" evidence="2">
    <location>
        <begin position="33"/>
        <end position="126"/>
    </location>
</feature>
<organism evidence="3 4">
    <name type="scientific">Paenibacillus silvestris</name>
    <dbReference type="NCBI Taxonomy" id="2606219"/>
    <lineage>
        <taxon>Bacteria</taxon>
        <taxon>Bacillati</taxon>
        <taxon>Bacillota</taxon>
        <taxon>Bacilli</taxon>
        <taxon>Bacillales</taxon>
        <taxon>Paenibacillaceae</taxon>
        <taxon>Paenibacillus</taxon>
    </lineage>
</organism>
<keyword evidence="1" id="KW-0812">Transmembrane</keyword>
<name>A0A6L8V0D4_9BACL</name>
<dbReference type="AlphaFoldDB" id="A0A6L8V0D4"/>
<gene>
    <name evidence="3" type="ORF">GQF01_16095</name>
</gene>
<dbReference type="RefSeq" id="WP_161407779.1">
    <property type="nucleotide sequence ID" value="NZ_WTUZ01000020.1"/>
</dbReference>
<keyword evidence="4" id="KW-1185">Reference proteome</keyword>
<feature type="transmembrane region" description="Helical" evidence="1">
    <location>
        <begin position="57"/>
        <end position="79"/>
    </location>
</feature>
<evidence type="ECO:0000256" key="1">
    <source>
        <dbReference type="SAM" id="Phobius"/>
    </source>
</evidence>
<evidence type="ECO:0000259" key="2">
    <source>
        <dbReference type="Pfam" id="PF04892"/>
    </source>
</evidence>
<sequence length="135" mass="15448">MIKLTRAKMMIWWCLLAVGLGALFLITSLQVFTSEHTKVIVQHLIGVDEQHAYATNAVIRKAAHVLMFGMLSIFFYLAFRRRTSWLPWICTTLTAAIDECYQAYVPGRSASLQDVMLDSFSALLFLRVMVWLTSR</sequence>
<dbReference type="EMBL" id="WTUZ01000020">
    <property type="protein sequence ID" value="MZQ83634.1"/>
    <property type="molecule type" value="Genomic_DNA"/>
</dbReference>
<accession>A0A6L8V0D4</accession>
<evidence type="ECO:0000313" key="3">
    <source>
        <dbReference type="EMBL" id="MZQ83634.1"/>
    </source>
</evidence>